<dbReference type="GO" id="GO:0051087">
    <property type="term" value="F:protein-folding chaperone binding"/>
    <property type="evidence" value="ECO:0007669"/>
    <property type="project" value="InterPro"/>
</dbReference>
<gene>
    <name evidence="3 6" type="primary">grpE</name>
    <name evidence="6" type="ORF">POREN0001_0016</name>
</gene>
<evidence type="ECO:0000256" key="5">
    <source>
        <dbReference type="SAM" id="MobiDB-lite"/>
    </source>
</evidence>
<accession>C3JCJ0</accession>
<reference evidence="6 7" key="1">
    <citation type="submission" date="2009-04" db="EMBL/GenBank/DDBJ databases">
        <authorList>
            <person name="Sebastian Y."/>
            <person name="Madupu R."/>
            <person name="Durkin A.S."/>
            <person name="Torralba M."/>
            <person name="Methe B."/>
            <person name="Sutton G.G."/>
            <person name="Strausberg R.L."/>
            <person name="Nelson K.E."/>
        </authorList>
    </citation>
    <scope>NUCLEOTIDE SEQUENCE [LARGE SCALE GENOMIC DNA]</scope>
    <source>
        <strain evidence="7">ATCC 35406 / BCRC 14492 / JCM 8526 / NCTC 13058 / HG 370</strain>
    </source>
</reference>
<dbReference type="GO" id="GO:0051082">
    <property type="term" value="F:unfolded protein binding"/>
    <property type="evidence" value="ECO:0007669"/>
    <property type="project" value="TreeGrafter"/>
</dbReference>
<name>C3JCJ0_POREA</name>
<keyword evidence="3" id="KW-0963">Cytoplasm</keyword>
<dbReference type="EMBL" id="ACNN01000033">
    <property type="protein sequence ID" value="EEN82099.1"/>
    <property type="molecule type" value="Genomic_DNA"/>
</dbReference>
<sequence length="193" mass="21822">MQWKNEDMKQKKDTEKELKQNAAESQHTEETAPKNAPEVEQETQDELSKTKEELAAVNDKYLRLVAEYDNFRKRTIKEKADLIQNGGERTLLDLLPVVDDIELALKNIREASDVSALREGVELICSKFSDYLSRHGVEEIKAIGQPFDDEKEQAIAMVPAPSEEQKGIVIDCTKKGYTLNGKVLRFADVVVGE</sequence>
<dbReference type="GO" id="GO:0005737">
    <property type="term" value="C:cytoplasm"/>
    <property type="evidence" value="ECO:0007669"/>
    <property type="project" value="UniProtKB-SubCell"/>
</dbReference>
<comment type="subcellular location">
    <subcellularLocation>
        <location evidence="3">Cytoplasm</location>
    </subcellularLocation>
</comment>
<keyword evidence="2 3" id="KW-0143">Chaperone</keyword>
<evidence type="ECO:0000313" key="6">
    <source>
        <dbReference type="EMBL" id="EEN82099.1"/>
    </source>
</evidence>
<dbReference type="GO" id="GO:0006457">
    <property type="term" value="P:protein folding"/>
    <property type="evidence" value="ECO:0007669"/>
    <property type="project" value="InterPro"/>
</dbReference>
<dbReference type="GO" id="GO:0042803">
    <property type="term" value="F:protein homodimerization activity"/>
    <property type="evidence" value="ECO:0007669"/>
    <property type="project" value="InterPro"/>
</dbReference>
<comment type="subunit">
    <text evidence="3">Homodimer.</text>
</comment>
<dbReference type="STRING" id="553175.POREN0001_0016"/>
<dbReference type="AlphaFoldDB" id="C3JCJ0"/>
<dbReference type="PANTHER" id="PTHR21237:SF23">
    <property type="entry name" value="GRPE PROTEIN HOMOLOG, MITOCHONDRIAL"/>
    <property type="match status" value="1"/>
</dbReference>
<dbReference type="Gene3D" id="2.30.22.10">
    <property type="entry name" value="Head domain of nucleotide exchange factor GrpE"/>
    <property type="match status" value="1"/>
</dbReference>
<dbReference type="Pfam" id="PF01025">
    <property type="entry name" value="GrpE"/>
    <property type="match status" value="1"/>
</dbReference>
<dbReference type="GO" id="GO:0000774">
    <property type="term" value="F:adenyl-nucleotide exchange factor activity"/>
    <property type="evidence" value="ECO:0007669"/>
    <property type="project" value="InterPro"/>
</dbReference>
<evidence type="ECO:0000256" key="2">
    <source>
        <dbReference type="ARBA" id="ARBA00023186"/>
    </source>
</evidence>
<protein>
    <recommendedName>
        <fullName evidence="3">Protein GrpE</fullName>
    </recommendedName>
    <alternativeName>
        <fullName evidence="3">HSP-70 cofactor</fullName>
    </alternativeName>
</protein>
<dbReference type="Gene3D" id="3.90.20.20">
    <property type="match status" value="1"/>
</dbReference>
<dbReference type="InterPro" id="IPR013805">
    <property type="entry name" value="GrpE_CC"/>
</dbReference>
<dbReference type="HAMAP" id="MF_01151">
    <property type="entry name" value="GrpE"/>
    <property type="match status" value="1"/>
</dbReference>
<dbReference type="eggNOG" id="COG0576">
    <property type="taxonomic scope" value="Bacteria"/>
</dbReference>
<proteinExistence type="inferred from homology"/>
<comment type="function">
    <text evidence="3">Participates actively in the response to hyperosmotic and heat shock by preventing the aggregation of stress-denatured proteins, in association with DnaK and GrpE. It is the nucleotide exchange factor for DnaK and may function as a thermosensor. Unfolded proteins bind initially to DnaJ; upon interaction with the DnaJ-bound protein, DnaK hydrolyzes its bound ATP, resulting in the formation of a stable complex. GrpE releases ADP from DnaK; ATP binding to DnaK triggers the release of the substrate protein, thus completing the reaction cycle. Several rounds of ATP-dependent interactions between DnaJ, DnaK and GrpE are required for fully efficient folding.</text>
</comment>
<dbReference type="CDD" id="cd00446">
    <property type="entry name" value="GrpE"/>
    <property type="match status" value="1"/>
</dbReference>
<organism evidence="6 7">
    <name type="scientific">Porphyromonas endodontalis (strain ATCC 35406 / DSM 24491 / JCM 8526 / CCUG 16442 / BCRC 14492 / NCTC 13058 / HG 370)</name>
    <name type="common">Bacteroides endodontalis</name>
    <dbReference type="NCBI Taxonomy" id="553175"/>
    <lineage>
        <taxon>Bacteria</taxon>
        <taxon>Pseudomonadati</taxon>
        <taxon>Bacteroidota</taxon>
        <taxon>Bacteroidia</taxon>
        <taxon>Bacteroidales</taxon>
        <taxon>Porphyromonadaceae</taxon>
        <taxon>Porphyromonas</taxon>
    </lineage>
</organism>
<evidence type="ECO:0000256" key="4">
    <source>
        <dbReference type="RuleBase" id="RU004478"/>
    </source>
</evidence>
<dbReference type="Proteomes" id="UP000004295">
    <property type="component" value="Unassembled WGS sequence"/>
</dbReference>
<feature type="compositionally biased region" description="Basic and acidic residues" evidence="5">
    <location>
        <begin position="1"/>
        <end position="19"/>
    </location>
</feature>
<evidence type="ECO:0000256" key="3">
    <source>
        <dbReference type="HAMAP-Rule" id="MF_01151"/>
    </source>
</evidence>
<dbReference type="PRINTS" id="PR00773">
    <property type="entry name" value="GRPEPROTEIN"/>
</dbReference>
<keyword evidence="3" id="KW-0346">Stress response</keyword>
<dbReference type="InterPro" id="IPR009012">
    <property type="entry name" value="GrpE_head"/>
</dbReference>
<comment type="similarity">
    <text evidence="1 3 4">Belongs to the GrpE family.</text>
</comment>
<dbReference type="SUPFAM" id="SSF51064">
    <property type="entry name" value="Head domain of nucleotide exchange factor GrpE"/>
    <property type="match status" value="1"/>
</dbReference>
<keyword evidence="7" id="KW-1185">Reference proteome</keyword>
<dbReference type="InterPro" id="IPR000740">
    <property type="entry name" value="GrpE"/>
</dbReference>
<feature type="region of interest" description="Disordered" evidence="5">
    <location>
        <begin position="1"/>
        <end position="50"/>
    </location>
</feature>
<dbReference type="PANTHER" id="PTHR21237">
    <property type="entry name" value="GRPE PROTEIN"/>
    <property type="match status" value="1"/>
</dbReference>
<comment type="caution">
    <text evidence="6">The sequence shown here is derived from an EMBL/GenBank/DDBJ whole genome shotgun (WGS) entry which is preliminary data.</text>
</comment>
<evidence type="ECO:0000313" key="7">
    <source>
        <dbReference type="Proteomes" id="UP000004295"/>
    </source>
</evidence>
<evidence type="ECO:0000256" key="1">
    <source>
        <dbReference type="ARBA" id="ARBA00009054"/>
    </source>
</evidence>
<dbReference type="SUPFAM" id="SSF58014">
    <property type="entry name" value="Coiled-coil domain of nucleotide exchange factor GrpE"/>
    <property type="match status" value="1"/>
</dbReference>